<feature type="transmembrane region" description="Helical" evidence="4">
    <location>
        <begin position="12"/>
        <end position="38"/>
    </location>
</feature>
<dbReference type="PROSITE" id="PS00409">
    <property type="entry name" value="PROKAR_NTER_METHYL"/>
    <property type="match status" value="1"/>
</dbReference>
<comment type="similarity">
    <text evidence="1">Belongs to the GSP J family.</text>
</comment>
<evidence type="ECO:0000256" key="4">
    <source>
        <dbReference type="SAM" id="Phobius"/>
    </source>
</evidence>
<evidence type="ECO:0000256" key="1">
    <source>
        <dbReference type="ARBA" id="ARBA00011084"/>
    </source>
</evidence>
<dbReference type="RefSeq" id="WP_078811969.1">
    <property type="nucleotide sequence ID" value="NZ_FUYE01000002.1"/>
</dbReference>
<feature type="compositionally biased region" description="Pro residues" evidence="3">
    <location>
        <begin position="229"/>
        <end position="248"/>
    </location>
</feature>
<reference evidence="6" key="1">
    <citation type="submission" date="2017-02" db="EMBL/GenBank/DDBJ databases">
        <authorList>
            <person name="Varghese N."/>
            <person name="Submissions S."/>
        </authorList>
    </citation>
    <scope>NUCLEOTIDE SEQUENCE [LARGE SCALE GENOMIC DNA]</scope>
    <source>
        <strain evidence="6">ATCC 700200</strain>
    </source>
</reference>
<gene>
    <name evidence="5" type="ORF">SAMN02745166_00765</name>
</gene>
<proteinExistence type="inferred from homology"/>
<keyword evidence="4" id="KW-0812">Transmembrane</keyword>
<dbReference type="SUPFAM" id="SSF54523">
    <property type="entry name" value="Pili subunits"/>
    <property type="match status" value="1"/>
</dbReference>
<evidence type="ECO:0000256" key="2">
    <source>
        <dbReference type="ARBA" id="ARBA00021539"/>
    </source>
</evidence>
<keyword evidence="4" id="KW-0472">Membrane</keyword>
<dbReference type="InterPro" id="IPR012902">
    <property type="entry name" value="N_methyl_site"/>
</dbReference>
<dbReference type="STRING" id="48467.SAMN02745166_00765"/>
<dbReference type="Pfam" id="PF11612">
    <property type="entry name" value="T2SSJ"/>
    <property type="match status" value="1"/>
</dbReference>
<organism evidence="5 6">
    <name type="scientific">Prosthecobacter debontii</name>
    <dbReference type="NCBI Taxonomy" id="48467"/>
    <lineage>
        <taxon>Bacteria</taxon>
        <taxon>Pseudomonadati</taxon>
        <taxon>Verrucomicrobiota</taxon>
        <taxon>Verrucomicrobiia</taxon>
        <taxon>Verrucomicrobiales</taxon>
        <taxon>Verrucomicrobiaceae</taxon>
        <taxon>Prosthecobacter</taxon>
    </lineage>
</organism>
<dbReference type="InterPro" id="IPR045584">
    <property type="entry name" value="Pilin-like"/>
</dbReference>
<evidence type="ECO:0000313" key="6">
    <source>
        <dbReference type="Proteomes" id="UP000190774"/>
    </source>
</evidence>
<dbReference type="EMBL" id="FUYE01000002">
    <property type="protein sequence ID" value="SKA81475.1"/>
    <property type="molecule type" value="Genomic_DNA"/>
</dbReference>
<dbReference type="InterPro" id="IPR010055">
    <property type="entry name" value="T2SS_protein-GspJ"/>
</dbReference>
<protein>
    <recommendedName>
        <fullName evidence="2">Type II secretion system protein J</fullName>
    </recommendedName>
</protein>
<keyword evidence="6" id="KW-1185">Reference proteome</keyword>
<sequence>MNVHLSKQPSSAAGFTLLEIVVALGAFVLLLGGIFAIANGTMELGNDLAAVQDRSLIRQNFISFLRRSFRSLPGEAEIRLSVQARGSNYVPTLNFVNGGSSFTPGSALPPDTSVDLFAEERPGGYLRVALRVLDDRQTNAIRTNQTVRYTRDQEVIPLLDNVSQFEWRFYDAASNRWENNWKQPRRPMLAEMTLKLDDGFETRAVFWIPPVLPNPISGAALQPNGLPNNPVPNPDGTVPPPETPPDGQPLPETQ</sequence>
<evidence type="ECO:0000256" key="3">
    <source>
        <dbReference type="SAM" id="MobiDB-lite"/>
    </source>
</evidence>
<dbReference type="Proteomes" id="UP000190774">
    <property type="component" value="Unassembled WGS sequence"/>
</dbReference>
<evidence type="ECO:0000313" key="5">
    <source>
        <dbReference type="EMBL" id="SKA81475.1"/>
    </source>
</evidence>
<feature type="region of interest" description="Disordered" evidence="3">
    <location>
        <begin position="219"/>
        <end position="254"/>
    </location>
</feature>
<dbReference type="AlphaFoldDB" id="A0A1T4WX67"/>
<dbReference type="GO" id="GO:0015627">
    <property type="term" value="C:type II protein secretion system complex"/>
    <property type="evidence" value="ECO:0007669"/>
    <property type="project" value="InterPro"/>
</dbReference>
<name>A0A1T4WX67_9BACT</name>
<accession>A0A1T4WX67</accession>
<dbReference type="OrthoDB" id="189437at2"/>
<dbReference type="GO" id="GO:0015628">
    <property type="term" value="P:protein secretion by the type II secretion system"/>
    <property type="evidence" value="ECO:0007669"/>
    <property type="project" value="InterPro"/>
</dbReference>
<keyword evidence="4" id="KW-1133">Transmembrane helix</keyword>